<evidence type="ECO:0000313" key="3">
    <source>
        <dbReference type="Proteomes" id="UP001219862"/>
    </source>
</evidence>
<dbReference type="Pfam" id="PF21926">
    <property type="entry name" value="FeeM"/>
    <property type="match status" value="1"/>
</dbReference>
<dbReference type="Proteomes" id="UP001219862">
    <property type="component" value="Unassembled WGS sequence"/>
</dbReference>
<dbReference type="InterPro" id="IPR016181">
    <property type="entry name" value="Acyl_CoA_acyltransferase"/>
</dbReference>
<dbReference type="InterPro" id="IPR054597">
    <property type="entry name" value="FeeM_cat"/>
</dbReference>
<protein>
    <recommendedName>
        <fullName evidence="1">N-acyl amino acid synthase FeeM catalytic core domain-containing protein</fullName>
    </recommendedName>
</protein>
<reference evidence="2 3" key="1">
    <citation type="submission" date="2022-10" db="EMBL/GenBank/DDBJ databases">
        <title>paucibacter sp. hw8 Genome sequencing.</title>
        <authorList>
            <person name="Park S."/>
        </authorList>
    </citation>
    <scope>NUCLEOTIDE SEQUENCE [LARGE SCALE GENOMIC DNA]</scope>
    <source>
        <strain evidence="3">hw8</strain>
    </source>
</reference>
<organism evidence="2 3">
    <name type="scientific">Roseateles koreensis</name>
    <dbReference type="NCBI Taxonomy" id="2987526"/>
    <lineage>
        <taxon>Bacteria</taxon>
        <taxon>Pseudomonadati</taxon>
        <taxon>Pseudomonadota</taxon>
        <taxon>Betaproteobacteria</taxon>
        <taxon>Burkholderiales</taxon>
        <taxon>Sphaerotilaceae</taxon>
        <taxon>Roseateles</taxon>
    </lineage>
</organism>
<evidence type="ECO:0000313" key="2">
    <source>
        <dbReference type="EMBL" id="MDC8783577.1"/>
    </source>
</evidence>
<dbReference type="SUPFAM" id="SSF55729">
    <property type="entry name" value="Acyl-CoA N-acyltransferases (Nat)"/>
    <property type="match status" value="1"/>
</dbReference>
<proteinExistence type="predicted"/>
<comment type="caution">
    <text evidence="2">The sequence shown here is derived from an EMBL/GenBank/DDBJ whole genome shotgun (WGS) entry which is preliminary data.</text>
</comment>
<name>A0ABT5KP44_9BURK</name>
<dbReference type="EMBL" id="JAQQXS010000001">
    <property type="protein sequence ID" value="MDC8783577.1"/>
    <property type="molecule type" value="Genomic_DNA"/>
</dbReference>
<feature type="domain" description="N-acyl amino acid synthase FeeM catalytic core" evidence="1">
    <location>
        <begin position="30"/>
        <end position="180"/>
    </location>
</feature>
<gene>
    <name evidence="2" type="ORF">PRZ01_00020</name>
</gene>
<evidence type="ECO:0000259" key="1">
    <source>
        <dbReference type="Pfam" id="PF21926"/>
    </source>
</evidence>
<keyword evidence="3" id="KW-1185">Reference proteome</keyword>
<dbReference type="Gene3D" id="3.40.630.30">
    <property type="match status" value="1"/>
</dbReference>
<sequence>MTDCTELASPRRLANGLTIQTAQHEHWGQARGLVARRYADRGYLCNDLSTQPDGAEIICSAFEGACTVGTIAVRFDDAHGLRADAIFANELHALRAEGLRLCEFGRLALDHDIAESKGLLGHLFHVAYLHAHRLACCNLLVIEVNPRHVAFYRRMLGFKVHAEARLNPRVNAPAVLMTLDLIWAREQIGRLGGSAAGAQAARTLYSYFYDAAAEAALLAKLRQ</sequence>
<accession>A0ABT5KP44</accession>